<evidence type="ECO:0000259" key="10">
    <source>
        <dbReference type="Pfam" id="PF12320"/>
    </source>
</evidence>
<keyword evidence="12" id="KW-1185">Reference proteome</keyword>
<feature type="domain" description="Nuclease SbcCD subunit D C-terminal" evidence="10">
    <location>
        <begin position="268"/>
        <end position="349"/>
    </location>
</feature>
<dbReference type="Gene3D" id="3.60.21.10">
    <property type="match status" value="1"/>
</dbReference>
<dbReference type="InterPro" id="IPR004593">
    <property type="entry name" value="SbcD"/>
</dbReference>
<evidence type="ECO:0000256" key="2">
    <source>
        <dbReference type="ARBA" id="ARBA00011322"/>
    </source>
</evidence>
<name>A0ABR7WDI7_9ACTN</name>
<feature type="domain" description="Calcineurin-like phosphoesterase" evidence="9">
    <location>
        <begin position="1"/>
        <end position="218"/>
    </location>
</feature>
<reference evidence="11 12" key="1">
    <citation type="submission" date="2020-09" db="EMBL/GenBank/DDBJ databases">
        <title>Novel species in genus Gordonia.</title>
        <authorList>
            <person name="Zhang G."/>
        </authorList>
    </citation>
    <scope>NUCLEOTIDE SEQUENCE [LARGE SCALE GENOMIC DNA]</scope>
    <source>
        <strain evidence="11 12">ON-33</strain>
    </source>
</reference>
<dbReference type="Proteomes" id="UP000602395">
    <property type="component" value="Unassembled WGS sequence"/>
</dbReference>
<evidence type="ECO:0000259" key="9">
    <source>
        <dbReference type="Pfam" id="PF00149"/>
    </source>
</evidence>
<proteinExistence type="inferred from homology"/>
<comment type="function">
    <text evidence="7">SbcCD cleaves DNA hairpin structures. These structures can inhibit DNA replication and are intermediates in certain DNA recombination reactions. The complex acts as a 3'-&gt;5' double strand exonuclease that can open hairpins. It also has a 5' single-strand endonuclease activity.</text>
</comment>
<dbReference type="Pfam" id="PF00149">
    <property type="entry name" value="Metallophos"/>
    <property type="match status" value="1"/>
</dbReference>
<evidence type="ECO:0000256" key="6">
    <source>
        <dbReference type="ARBA" id="ARBA00022839"/>
    </source>
</evidence>
<dbReference type="InterPro" id="IPR029052">
    <property type="entry name" value="Metallo-depent_PP-like"/>
</dbReference>
<dbReference type="PANTHER" id="PTHR30337:SF0">
    <property type="entry name" value="NUCLEASE SBCCD SUBUNIT D"/>
    <property type="match status" value="1"/>
</dbReference>
<dbReference type="CDD" id="cd00840">
    <property type="entry name" value="MPP_Mre11_N"/>
    <property type="match status" value="1"/>
</dbReference>
<dbReference type="EMBL" id="JACWMS010000003">
    <property type="protein sequence ID" value="MBD1320839.1"/>
    <property type="molecule type" value="Genomic_DNA"/>
</dbReference>
<keyword evidence="6 7" id="KW-0269">Exonuclease</keyword>
<evidence type="ECO:0000313" key="12">
    <source>
        <dbReference type="Proteomes" id="UP000602395"/>
    </source>
</evidence>
<protein>
    <recommendedName>
        <fullName evidence="3 7">Nuclease SbcCD subunit D</fullName>
    </recommendedName>
</protein>
<comment type="subunit">
    <text evidence="2 7">Heterodimer of SbcC and SbcD.</text>
</comment>
<comment type="caution">
    <text evidence="11">The sequence shown here is derived from an EMBL/GenBank/DDBJ whole genome shotgun (WGS) entry which is preliminary data.</text>
</comment>
<evidence type="ECO:0000256" key="4">
    <source>
        <dbReference type="ARBA" id="ARBA00022722"/>
    </source>
</evidence>
<evidence type="ECO:0000313" key="11">
    <source>
        <dbReference type="EMBL" id="MBD1320839.1"/>
    </source>
</evidence>
<dbReference type="Pfam" id="PF12320">
    <property type="entry name" value="SbcD_C"/>
    <property type="match status" value="1"/>
</dbReference>
<dbReference type="NCBIfam" id="TIGR00619">
    <property type="entry name" value="sbcd"/>
    <property type="match status" value="1"/>
</dbReference>
<sequence>MRIIHTSDWHLGRTFHGVELLDDQMAALSHLAAVVAEESADVVVVAGDVYDRSVPSADAVRVYDRGLAEIAAAGAQIVITSGNHDSPTRLGSGSGFASAGGLHLRTSIEEIDEPVVLGDEFGEVAIYGIPYLEPETARRHLGVDDARTHTEVLRAAMDRVRADLTTRSTRSVVAAHAFVVGALASGSERSISVGGVETVGAETFSGIDYVALGHLHSPQQLGEAVRYSGSLLPYSFGERSDHKSVWVVDLDADGVADVRARELPMVRGLSSLAGTLDELLTDESLSQVEDHYVEAVLTDPVRPVDAMRRLRERFPHAVHVRWDRPHLGGGLDYRARVHGRTDAEIIAAFVTDVRDAPTARERALVDRAVRAVVGEPESDGGSGGELTLFEIEPDVAESA</sequence>
<dbReference type="SUPFAM" id="SSF56300">
    <property type="entry name" value="Metallo-dependent phosphatases"/>
    <property type="match status" value="1"/>
</dbReference>
<dbReference type="RefSeq" id="WP_190267537.1">
    <property type="nucleotide sequence ID" value="NZ_BAABAD010000001.1"/>
</dbReference>
<feature type="region of interest" description="Disordered" evidence="8">
    <location>
        <begin position="374"/>
        <end position="399"/>
    </location>
</feature>
<evidence type="ECO:0000256" key="8">
    <source>
        <dbReference type="SAM" id="MobiDB-lite"/>
    </source>
</evidence>
<comment type="similarity">
    <text evidence="1 7">Belongs to the SbcD family.</text>
</comment>
<evidence type="ECO:0000256" key="5">
    <source>
        <dbReference type="ARBA" id="ARBA00022801"/>
    </source>
</evidence>
<keyword evidence="7" id="KW-0233">DNA recombination</keyword>
<keyword evidence="7" id="KW-0235">DNA replication</keyword>
<organism evidence="11 12">
    <name type="scientific">Gordonia hankookensis</name>
    <dbReference type="NCBI Taxonomy" id="589403"/>
    <lineage>
        <taxon>Bacteria</taxon>
        <taxon>Bacillati</taxon>
        <taxon>Actinomycetota</taxon>
        <taxon>Actinomycetes</taxon>
        <taxon>Mycobacteriales</taxon>
        <taxon>Gordoniaceae</taxon>
        <taxon>Gordonia</taxon>
    </lineage>
</organism>
<evidence type="ECO:0000256" key="7">
    <source>
        <dbReference type="RuleBase" id="RU363069"/>
    </source>
</evidence>
<keyword evidence="7" id="KW-0255">Endonuclease</keyword>
<dbReference type="InterPro" id="IPR050535">
    <property type="entry name" value="DNA_Repair-Maintenance_Comp"/>
</dbReference>
<evidence type="ECO:0000256" key="1">
    <source>
        <dbReference type="ARBA" id="ARBA00010555"/>
    </source>
</evidence>
<accession>A0ABR7WDI7</accession>
<evidence type="ECO:0000256" key="3">
    <source>
        <dbReference type="ARBA" id="ARBA00013365"/>
    </source>
</evidence>
<dbReference type="InterPro" id="IPR004843">
    <property type="entry name" value="Calcineurin-like_PHP"/>
</dbReference>
<dbReference type="GO" id="GO:0004527">
    <property type="term" value="F:exonuclease activity"/>
    <property type="evidence" value="ECO:0007669"/>
    <property type="project" value="UniProtKB-KW"/>
</dbReference>
<keyword evidence="4 7" id="KW-0540">Nuclease</keyword>
<dbReference type="InterPro" id="IPR041796">
    <property type="entry name" value="Mre11_N"/>
</dbReference>
<gene>
    <name evidence="7" type="primary">sbcD</name>
    <name evidence="11" type="ORF">IDF66_14740</name>
</gene>
<keyword evidence="5 7" id="KW-0378">Hydrolase</keyword>
<dbReference type="PANTHER" id="PTHR30337">
    <property type="entry name" value="COMPONENT OF ATP-DEPENDENT DSDNA EXONUCLEASE"/>
    <property type="match status" value="1"/>
</dbReference>
<dbReference type="InterPro" id="IPR026843">
    <property type="entry name" value="SbcD_C"/>
</dbReference>